<dbReference type="InterPro" id="IPR015797">
    <property type="entry name" value="NUDIX_hydrolase-like_dom_sf"/>
</dbReference>
<name>A0A6L5XFQ9_9BACT</name>
<dbReference type="Proteomes" id="UP000483362">
    <property type="component" value="Unassembled WGS sequence"/>
</dbReference>
<reference evidence="3 4" key="1">
    <citation type="submission" date="2019-08" db="EMBL/GenBank/DDBJ databases">
        <title>In-depth cultivation of the pig gut microbiome towards novel bacterial diversity and tailored functional studies.</title>
        <authorList>
            <person name="Wylensek D."/>
            <person name="Hitch T.C.A."/>
            <person name="Clavel T."/>
        </authorList>
    </citation>
    <scope>NUCLEOTIDE SEQUENCE [LARGE SCALE GENOMIC DNA]</scope>
    <source>
        <strain evidence="3 4">Oil-RF-744-WCA-WT-10</strain>
    </source>
</reference>
<keyword evidence="4" id="KW-1185">Reference proteome</keyword>
<accession>A0A6L5XFQ9</accession>
<dbReference type="CDD" id="cd18873">
    <property type="entry name" value="NUDIX_NadM_like"/>
    <property type="match status" value="1"/>
</dbReference>
<dbReference type="GO" id="GO:0016787">
    <property type="term" value="F:hydrolase activity"/>
    <property type="evidence" value="ECO:0007669"/>
    <property type="project" value="UniProtKB-KW"/>
</dbReference>
<keyword evidence="1 3" id="KW-0378">Hydrolase</keyword>
<dbReference type="RefSeq" id="WP_154327509.1">
    <property type="nucleotide sequence ID" value="NZ_CP045696.1"/>
</dbReference>
<dbReference type="SUPFAM" id="SSF55811">
    <property type="entry name" value="Nudix"/>
    <property type="match status" value="1"/>
</dbReference>
<dbReference type="InterPro" id="IPR020084">
    <property type="entry name" value="NUDIX_hydrolase_CS"/>
</dbReference>
<evidence type="ECO:0000259" key="2">
    <source>
        <dbReference type="PROSITE" id="PS51462"/>
    </source>
</evidence>
<protein>
    <submittedName>
        <fullName evidence="3">NUDIX hydrolase</fullName>
    </submittedName>
</protein>
<organism evidence="3 4">
    <name type="scientific">Sodaliphilus pleomorphus</name>
    <dbReference type="NCBI Taxonomy" id="2606626"/>
    <lineage>
        <taxon>Bacteria</taxon>
        <taxon>Pseudomonadati</taxon>
        <taxon>Bacteroidota</taxon>
        <taxon>Bacteroidia</taxon>
        <taxon>Bacteroidales</taxon>
        <taxon>Muribaculaceae</taxon>
        <taxon>Sodaliphilus</taxon>
    </lineage>
</organism>
<evidence type="ECO:0000313" key="4">
    <source>
        <dbReference type="Proteomes" id="UP000483362"/>
    </source>
</evidence>
<evidence type="ECO:0000256" key="1">
    <source>
        <dbReference type="ARBA" id="ARBA00022801"/>
    </source>
</evidence>
<dbReference type="PROSITE" id="PS51462">
    <property type="entry name" value="NUDIX"/>
    <property type="match status" value="1"/>
</dbReference>
<sequence length="145" mass="16200">MDDDKKYCYKYPRPAVTTDCVLLSPDGGQMQVLLVERGHEPYKGCWALPGGFINIDEDAPAACRRELKEETGIAAGQLMQLGAYTKPDRDPRGRVISIVFLAYVDKRVEPQAGDDASKARWFKLTELPELAFDHAQILRDVAAML</sequence>
<dbReference type="PROSITE" id="PS00893">
    <property type="entry name" value="NUDIX_BOX"/>
    <property type="match status" value="1"/>
</dbReference>
<dbReference type="AlphaFoldDB" id="A0A6L5XFQ9"/>
<gene>
    <name evidence="3" type="ORF">FYJ29_11310</name>
</gene>
<dbReference type="EMBL" id="VULT01000019">
    <property type="protein sequence ID" value="MSS18342.1"/>
    <property type="molecule type" value="Genomic_DNA"/>
</dbReference>
<proteinExistence type="predicted"/>
<evidence type="ECO:0000313" key="3">
    <source>
        <dbReference type="EMBL" id="MSS18342.1"/>
    </source>
</evidence>
<dbReference type="Gene3D" id="3.90.79.10">
    <property type="entry name" value="Nucleoside Triphosphate Pyrophosphohydrolase"/>
    <property type="match status" value="1"/>
</dbReference>
<dbReference type="PANTHER" id="PTHR43736:SF4">
    <property type="entry name" value="SLR1690 PROTEIN"/>
    <property type="match status" value="1"/>
</dbReference>
<feature type="domain" description="Nudix hydrolase" evidence="2">
    <location>
        <begin position="13"/>
        <end position="145"/>
    </location>
</feature>
<dbReference type="InterPro" id="IPR000086">
    <property type="entry name" value="NUDIX_hydrolase_dom"/>
</dbReference>
<dbReference type="Pfam" id="PF00293">
    <property type="entry name" value="NUDIX"/>
    <property type="match status" value="1"/>
</dbReference>
<comment type="caution">
    <text evidence="3">The sequence shown here is derived from an EMBL/GenBank/DDBJ whole genome shotgun (WGS) entry which is preliminary data.</text>
</comment>
<dbReference type="PANTHER" id="PTHR43736">
    <property type="entry name" value="ADP-RIBOSE PYROPHOSPHATASE"/>
    <property type="match status" value="1"/>
</dbReference>